<comment type="caution">
    <text evidence="2">The sequence shown here is derived from an EMBL/GenBank/DDBJ whole genome shotgun (WGS) entry which is preliminary data.</text>
</comment>
<dbReference type="AlphaFoldDB" id="A0A1X4GKR7"/>
<protein>
    <submittedName>
        <fullName evidence="2">Uncharacterized protein</fullName>
    </submittedName>
</protein>
<evidence type="ECO:0000313" key="3">
    <source>
        <dbReference type="Proteomes" id="UP000193587"/>
    </source>
</evidence>
<dbReference type="Proteomes" id="UP000193587">
    <property type="component" value="Unassembled WGS sequence"/>
</dbReference>
<gene>
    <name evidence="2" type="ORF">B9H04_11295</name>
</gene>
<name>A0A1X4GKR7_HALEZ</name>
<reference evidence="2 3" key="1">
    <citation type="submission" date="2017-04" db="EMBL/GenBank/DDBJ databases">
        <title>MLSA of the genus Halorubrum.</title>
        <authorList>
            <person name="De La Haba R."/>
            <person name="Sanchez-Porro C."/>
            <person name="Infante-Dominguez C."/>
            <person name="Ventosa A."/>
        </authorList>
    </citation>
    <scope>NUCLEOTIDE SEQUENCE [LARGE SCALE GENOMIC DNA]</scope>
    <source>
        <strain evidence="2 3">DSM 17463</strain>
    </source>
</reference>
<accession>A0A1X4GKR7</accession>
<proteinExistence type="predicted"/>
<sequence length="60" mass="6180">MTAGSSAAPARPIDASARSGRVGDATRDRRPYLVAAASTGMDSNRNRTGDAFGRGRVSGR</sequence>
<evidence type="ECO:0000313" key="2">
    <source>
        <dbReference type="EMBL" id="OSO97799.1"/>
    </source>
</evidence>
<evidence type="ECO:0000256" key="1">
    <source>
        <dbReference type="SAM" id="MobiDB-lite"/>
    </source>
</evidence>
<organism evidence="2 3">
    <name type="scientific">Halorubrum ezzemoulense DSM 17463</name>
    <dbReference type="NCBI Taxonomy" id="1121945"/>
    <lineage>
        <taxon>Archaea</taxon>
        <taxon>Methanobacteriati</taxon>
        <taxon>Methanobacteriota</taxon>
        <taxon>Stenosarchaea group</taxon>
        <taxon>Halobacteria</taxon>
        <taxon>Halobacteriales</taxon>
        <taxon>Haloferacaceae</taxon>
        <taxon>Halorubrum</taxon>
    </lineage>
</organism>
<feature type="region of interest" description="Disordered" evidence="1">
    <location>
        <begin position="1"/>
        <end position="60"/>
    </location>
</feature>
<dbReference type="EMBL" id="NEDJ01000039">
    <property type="protein sequence ID" value="OSO97799.1"/>
    <property type="molecule type" value="Genomic_DNA"/>
</dbReference>